<name>A0A6I6MP39_9CAUL</name>
<keyword evidence="2 5" id="KW-0812">Transmembrane</keyword>
<dbReference type="Pfam" id="PF01124">
    <property type="entry name" value="MAPEG"/>
    <property type="match status" value="1"/>
</dbReference>
<dbReference type="KEGG" id="tsv:DSM104635_01366"/>
<reference evidence="7" key="1">
    <citation type="submission" date="2019-12" db="EMBL/GenBank/DDBJ databases">
        <title>Complete genome of Terracaulis silvestris 0127_4.</title>
        <authorList>
            <person name="Vieira S."/>
            <person name="Riedel T."/>
            <person name="Sproer C."/>
            <person name="Pascual J."/>
            <person name="Boedeker C."/>
            <person name="Overmann J."/>
        </authorList>
    </citation>
    <scope>NUCLEOTIDE SEQUENCE [LARGE SCALE GENOMIC DNA]</scope>
    <source>
        <strain evidence="7">0127_4</strain>
    </source>
</reference>
<evidence type="ECO:0000256" key="2">
    <source>
        <dbReference type="ARBA" id="ARBA00022692"/>
    </source>
</evidence>
<dbReference type="InterPro" id="IPR001129">
    <property type="entry name" value="Membr-assoc_MAPEG"/>
</dbReference>
<evidence type="ECO:0000256" key="1">
    <source>
        <dbReference type="ARBA" id="ARBA00004370"/>
    </source>
</evidence>
<keyword evidence="3 5" id="KW-1133">Transmembrane helix</keyword>
<dbReference type="InterPro" id="IPR023352">
    <property type="entry name" value="MAPEG-like_dom_sf"/>
</dbReference>
<dbReference type="SUPFAM" id="SSF161084">
    <property type="entry name" value="MAPEG domain-like"/>
    <property type="match status" value="1"/>
</dbReference>
<evidence type="ECO:0000313" key="6">
    <source>
        <dbReference type="EMBL" id="QGZ94547.1"/>
    </source>
</evidence>
<evidence type="ECO:0000256" key="4">
    <source>
        <dbReference type="ARBA" id="ARBA00023136"/>
    </source>
</evidence>
<keyword evidence="7" id="KW-1185">Reference proteome</keyword>
<protein>
    <submittedName>
        <fullName evidence="6">MAPEG family protein</fullName>
    </submittedName>
</protein>
<sequence length="145" mass="16167">MYEHGMITPVVALIAWSLLMLLWLYATRIPAMSKAKVKPGEATKAQMEALSSANVANNYNHLMEQPTLFYALCFALQLLGQGDHPINIGLAWTYVVIRIIHSLVQATVNVILIRFSIFMLGTLVLIALCVHAMIAVGMIQWDFTH</sequence>
<dbReference type="RefSeq" id="WP_158765478.1">
    <property type="nucleotide sequence ID" value="NZ_CP047045.1"/>
</dbReference>
<dbReference type="EMBL" id="CP047045">
    <property type="protein sequence ID" value="QGZ94547.1"/>
    <property type="molecule type" value="Genomic_DNA"/>
</dbReference>
<dbReference type="GO" id="GO:0016020">
    <property type="term" value="C:membrane"/>
    <property type="evidence" value="ECO:0007669"/>
    <property type="project" value="UniProtKB-SubCell"/>
</dbReference>
<evidence type="ECO:0000256" key="5">
    <source>
        <dbReference type="SAM" id="Phobius"/>
    </source>
</evidence>
<comment type="subcellular location">
    <subcellularLocation>
        <location evidence="1">Membrane</location>
    </subcellularLocation>
</comment>
<proteinExistence type="predicted"/>
<dbReference type="AlphaFoldDB" id="A0A6I6MP39"/>
<organism evidence="6 7">
    <name type="scientific">Terricaulis silvestris</name>
    <dbReference type="NCBI Taxonomy" id="2686094"/>
    <lineage>
        <taxon>Bacteria</taxon>
        <taxon>Pseudomonadati</taxon>
        <taxon>Pseudomonadota</taxon>
        <taxon>Alphaproteobacteria</taxon>
        <taxon>Caulobacterales</taxon>
        <taxon>Caulobacteraceae</taxon>
        <taxon>Terricaulis</taxon>
    </lineage>
</organism>
<evidence type="ECO:0000313" key="7">
    <source>
        <dbReference type="Proteomes" id="UP000431269"/>
    </source>
</evidence>
<dbReference type="Gene3D" id="1.20.120.550">
    <property type="entry name" value="Membrane associated eicosanoid/glutathione metabolism-like domain"/>
    <property type="match status" value="1"/>
</dbReference>
<feature type="transmembrane region" description="Helical" evidence="5">
    <location>
        <begin position="6"/>
        <end position="26"/>
    </location>
</feature>
<evidence type="ECO:0000256" key="3">
    <source>
        <dbReference type="ARBA" id="ARBA00022989"/>
    </source>
</evidence>
<feature type="transmembrane region" description="Helical" evidence="5">
    <location>
        <begin position="117"/>
        <end position="141"/>
    </location>
</feature>
<keyword evidence="4 5" id="KW-0472">Membrane</keyword>
<gene>
    <name evidence="6" type="ORF">DSM104635_01366</name>
</gene>
<accession>A0A6I6MP39</accession>
<dbReference type="Proteomes" id="UP000431269">
    <property type="component" value="Chromosome"/>
</dbReference>